<keyword evidence="4 11" id="KW-0808">Transferase</keyword>
<keyword evidence="5 9" id="KW-0812">Transmembrane</keyword>
<feature type="transmembrane region" description="Helical" evidence="9">
    <location>
        <begin position="115"/>
        <end position="134"/>
    </location>
</feature>
<dbReference type="Proteomes" id="UP000236161">
    <property type="component" value="Unassembled WGS sequence"/>
</dbReference>
<evidence type="ECO:0000256" key="9">
    <source>
        <dbReference type="SAM" id="Phobius"/>
    </source>
</evidence>
<dbReference type="Pfam" id="PF13813">
    <property type="entry name" value="MBOAT_2"/>
    <property type="match status" value="1"/>
</dbReference>
<dbReference type="GO" id="GO:0008374">
    <property type="term" value="F:O-acyltransferase activity"/>
    <property type="evidence" value="ECO:0007669"/>
    <property type="project" value="InterPro"/>
</dbReference>
<dbReference type="PIRSF" id="PIRSF037006">
    <property type="entry name" value="Wax_synthase"/>
    <property type="match status" value="1"/>
</dbReference>
<evidence type="ECO:0000256" key="8">
    <source>
        <dbReference type="ARBA" id="ARBA00023315"/>
    </source>
</evidence>
<evidence type="ECO:0000313" key="12">
    <source>
        <dbReference type="Proteomes" id="UP000236161"/>
    </source>
</evidence>
<dbReference type="OrthoDB" id="1077582at2759"/>
<feature type="transmembrane region" description="Helical" evidence="9">
    <location>
        <begin position="279"/>
        <end position="298"/>
    </location>
</feature>
<dbReference type="GO" id="GO:0006629">
    <property type="term" value="P:lipid metabolic process"/>
    <property type="evidence" value="ECO:0007669"/>
    <property type="project" value="InterPro"/>
</dbReference>
<comment type="pathway">
    <text evidence="2">Secondary metabolite biosynthesis.</text>
</comment>
<dbReference type="STRING" id="1088818.A0A2I0AWV8"/>
<dbReference type="InterPro" id="IPR044851">
    <property type="entry name" value="Wax_synthase"/>
</dbReference>
<keyword evidence="12" id="KW-1185">Reference proteome</keyword>
<dbReference type="PANTHER" id="PTHR31595">
    <property type="entry name" value="LONG-CHAIN-ALCOHOL O-FATTY-ACYLTRANSFERASE 3-RELATED"/>
    <property type="match status" value="1"/>
</dbReference>
<dbReference type="InterPro" id="IPR032805">
    <property type="entry name" value="Wax_synthase_dom"/>
</dbReference>
<protein>
    <submittedName>
        <fullName evidence="11">Putative long-chain-alcohol O-fatty-acyltransferase 5</fullName>
    </submittedName>
</protein>
<feature type="transmembrane region" description="Helical" evidence="9">
    <location>
        <begin position="140"/>
        <end position="166"/>
    </location>
</feature>
<evidence type="ECO:0000256" key="7">
    <source>
        <dbReference type="ARBA" id="ARBA00023136"/>
    </source>
</evidence>
<keyword evidence="7 9" id="KW-0472">Membrane</keyword>
<comment type="subcellular location">
    <subcellularLocation>
        <location evidence="1">Membrane</location>
        <topology evidence="1">Multi-pass membrane protein</topology>
    </subcellularLocation>
</comment>
<organism evidence="11 12">
    <name type="scientific">Apostasia shenzhenica</name>
    <dbReference type="NCBI Taxonomy" id="1088818"/>
    <lineage>
        <taxon>Eukaryota</taxon>
        <taxon>Viridiplantae</taxon>
        <taxon>Streptophyta</taxon>
        <taxon>Embryophyta</taxon>
        <taxon>Tracheophyta</taxon>
        <taxon>Spermatophyta</taxon>
        <taxon>Magnoliopsida</taxon>
        <taxon>Liliopsida</taxon>
        <taxon>Asparagales</taxon>
        <taxon>Orchidaceae</taxon>
        <taxon>Apostasioideae</taxon>
        <taxon>Apostasia</taxon>
    </lineage>
</organism>
<gene>
    <name evidence="11" type="primary">AT5</name>
    <name evidence="11" type="ORF">AXF42_Ash009712</name>
</gene>
<evidence type="ECO:0000256" key="1">
    <source>
        <dbReference type="ARBA" id="ARBA00004141"/>
    </source>
</evidence>
<proteinExistence type="inferred from homology"/>
<dbReference type="PANTHER" id="PTHR31595:SF57">
    <property type="entry name" value="OS04G0481900 PROTEIN"/>
    <property type="match status" value="1"/>
</dbReference>
<evidence type="ECO:0000256" key="6">
    <source>
        <dbReference type="ARBA" id="ARBA00022989"/>
    </source>
</evidence>
<evidence type="ECO:0000313" key="11">
    <source>
        <dbReference type="EMBL" id="PKA60028.1"/>
    </source>
</evidence>
<dbReference type="AlphaFoldDB" id="A0A2I0AWV8"/>
<evidence type="ECO:0000259" key="10">
    <source>
        <dbReference type="Pfam" id="PF13813"/>
    </source>
</evidence>
<evidence type="ECO:0000256" key="4">
    <source>
        <dbReference type="ARBA" id="ARBA00022679"/>
    </source>
</evidence>
<evidence type="ECO:0000256" key="3">
    <source>
        <dbReference type="ARBA" id="ARBA00007282"/>
    </source>
</evidence>
<feature type="transmembrane region" description="Helical" evidence="9">
    <location>
        <begin position="36"/>
        <end position="56"/>
    </location>
</feature>
<sequence length="335" mass="37220">MEGETEALLKVSAISSAFMAFSRFSAAKFPPGFCRLLSLLPVISALFFLPLCFSSVHLRGISGFFLCWLAVFKLLLLSFAAGPLSPSLPFHYFLPLALLPVNLRPAANRRKPLHLLHTAVKAVLFCTLLSFYSYRERFPFFLLVLLYCCHIYLSLELLLAAAAFLAGGVLGLHLEPQFDAPYRSTSLQDFWGRRWNLMVTAVLRPSVYNPVRRRWGAAAGVLATFLVSGVMHELMYFYMTLALPTGEVLCFFLLHGLCTLVEMRVKKAAGGRQWRLHPAPAATATLVFVAATAFWLFFPPLLRNGTDQRALEELEAMIGFLKGSSDAILGSFGLL</sequence>
<name>A0A2I0AWV8_9ASPA</name>
<reference evidence="11 12" key="1">
    <citation type="journal article" date="2017" name="Nature">
        <title>The Apostasia genome and the evolution of orchids.</title>
        <authorList>
            <person name="Zhang G.Q."/>
            <person name="Liu K.W."/>
            <person name="Li Z."/>
            <person name="Lohaus R."/>
            <person name="Hsiao Y.Y."/>
            <person name="Niu S.C."/>
            <person name="Wang J.Y."/>
            <person name="Lin Y.C."/>
            <person name="Xu Q."/>
            <person name="Chen L.J."/>
            <person name="Yoshida K."/>
            <person name="Fujiwara S."/>
            <person name="Wang Z.W."/>
            <person name="Zhang Y.Q."/>
            <person name="Mitsuda N."/>
            <person name="Wang M."/>
            <person name="Liu G.H."/>
            <person name="Pecoraro L."/>
            <person name="Huang H.X."/>
            <person name="Xiao X.J."/>
            <person name="Lin M."/>
            <person name="Wu X.Y."/>
            <person name="Wu W.L."/>
            <person name="Chen Y.Y."/>
            <person name="Chang S.B."/>
            <person name="Sakamoto S."/>
            <person name="Ohme-Takagi M."/>
            <person name="Yagi M."/>
            <person name="Zeng S.J."/>
            <person name="Shen C.Y."/>
            <person name="Yeh C.M."/>
            <person name="Luo Y.B."/>
            <person name="Tsai W.C."/>
            <person name="Van de Peer Y."/>
            <person name="Liu Z.J."/>
        </authorList>
    </citation>
    <scope>NUCLEOTIDE SEQUENCE [LARGE SCALE GENOMIC DNA]</scope>
    <source>
        <strain evidence="12">cv. Shenzhen</strain>
        <tissue evidence="11">Stem</tissue>
    </source>
</reference>
<evidence type="ECO:0000256" key="5">
    <source>
        <dbReference type="ARBA" id="ARBA00022692"/>
    </source>
</evidence>
<feature type="domain" description="Wax synthase" evidence="10">
    <location>
        <begin position="175"/>
        <end position="253"/>
    </location>
</feature>
<feature type="transmembrane region" description="Helical" evidence="9">
    <location>
        <begin position="63"/>
        <end position="81"/>
    </location>
</feature>
<keyword evidence="6 9" id="KW-1133">Transmembrane helix</keyword>
<keyword evidence="8 11" id="KW-0012">Acyltransferase</keyword>
<evidence type="ECO:0000256" key="2">
    <source>
        <dbReference type="ARBA" id="ARBA00005179"/>
    </source>
</evidence>
<dbReference type="GO" id="GO:0016020">
    <property type="term" value="C:membrane"/>
    <property type="evidence" value="ECO:0007669"/>
    <property type="project" value="UniProtKB-SubCell"/>
</dbReference>
<dbReference type="EMBL" id="KZ451942">
    <property type="protein sequence ID" value="PKA60028.1"/>
    <property type="molecule type" value="Genomic_DNA"/>
</dbReference>
<accession>A0A2I0AWV8</accession>
<feature type="transmembrane region" description="Helical" evidence="9">
    <location>
        <begin position="237"/>
        <end position="258"/>
    </location>
</feature>
<comment type="similarity">
    <text evidence="3">Belongs to the wax synthase family.</text>
</comment>
<dbReference type="InterPro" id="IPR017088">
    <property type="entry name" value="Wax_synthase_Magnoliopsida"/>
</dbReference>
<feature type="transmembrane region" description="Helical" evidence="9">
    <location>
        <begin position="7"/>
        <end position="24"/>
    </location>
</feature>